<organism evidence="2 3">
    <name type="scientific">Myotis davidii</name>
    <name type="common">David's myotis</name>
    <dbReference type="NCBI Taxonomy" id="225400"/>
    <lineage>
        <taxon>Eukaryota</taxon>
        <taxon>Metazoa</taxon>
        <taxon>Chordata</taxon>
        <taxon>Craniata</taxon>
        <taxon>Vertebrata</taxon>
        <taxon>Euteleostomi</taxon>
        <taxon>Mammalia</taxon>
        <taxon>Eutheria</taxon>
        <taxon>Laurasiatheria</taxon>
        <taxon>Chiroptera</taxon>
        <taxon>Yangochiroptera</taxon>
        <taxon>Vespertilionidae</taxon>
        <taxon>Myotis</taxon>
    </lineage>
</organism>
<keyword evidence="2" id="KW-0328">Glycosyltransferase</keyword>
<evidence type="ECO:0000259" key="1">
    <source>
        <dbReference type="Pfam" id="PF04666"/>
    </source>
</evidence>
<evidence type="ECO:0000313" key="2">
    <source>
        <dbReference type="EMBL" id="ELK33881.1"/>
    </source>
</evidence>
<dbReference type="GO" id="GO:0006487">
    <property type="term" value="P:protein N-linked glycosylation"/>
    <property type="evidence" value="ECO:0007669"/>
    <property type="project" value="TreeGrafter"/>
</dbReference>
<dbReference type="PANTHER" id="PTHR12062:SF1">
    <property type="entry name" value="ALPHA-1,3-MANNOSYL-GLYCOPROTEIN 4-BETA-N-ACETYLGLUCOSAMINYLTRANSFERASE B"/>
    <property type="match status" value="1"/>
</dbReference>
<dbReference type="PANTHER" id="PTHR12062">
    <property type="entry name" value="N-ACETYLGLUCOSAMINYLTRANSFERASE VI"/>
    <property type="match status" value="1"/>
</dbReference>
<dbReference type="InterPro" id="IPR006759">
    <property type="entry name" value="Glyco_transf_54"/>
</dbReference>
<feature type="domain" description="MGAT4 conserved region" evidence="1">
    <location>
        <begin position="74"/>
        <end position="146"/>
    </location>
</feature>
<dbReference type="GO" id="GO:0005783">
    <property type="term" value="C:endoplasmic reticulum"/>
    <property type="evidence" value="ECO:0007669"/>
    <property type="project" value="TreeGrafter"/>
</dbReference>
<dbReference type="InterPro" id="IPR057279">
    <property type="entry name" value="MGAT4"/>
</dbReference>
<protein>
    <submittedName>
        <fullName evidence="2">Alpha-1,3-mannosyl-glycoprotein 4-beta-N-acetylglucosaminyltransferase B</fullName>
    </submittedName>
</protein>
<dbReference type="GO" id="GO:0008375">
    <property type="term" value="F:acetylglucosaminyltransferase activity"/>
    <property type="evidence" value="ECO:0007669"/>
    <property type="project" value="TreeGrafter"/>
</dbReference>
<sequence length="238" mass="26981">MLHSLISELSLQKDSVIVVLIAETDPQYTFVVMENIKAVFPTEIHSGLLEVIAPSPHFYPGFSRLRESFEDPKERGIYYVQLEDDIVAKPNYPSTMKNFSLQQPSEDWMNLEFTQLGFIGKMFKSLGLSLIVEFILMFYPDKTINWGNIEHLEDKLFNTSLEVLPFDNPQSDKEALQKGCSTTLQSSCDGYLRIGSYKGVAEGEMDPAFGPLEALRPSIHTDLSVWVILSEIFLKEAD</sequence>
<reference evidence="3" key="1">
    <citation type="journal article" date="2013" name="Science">
        <title>Comparative analysis of bat genomes provides insight into the evolution of flight and immunity.</title>
        <authorList>
            <person name="Zhang G."/>
            <person name="Cowled C."/>
            <person name="Shi Z."/>
            <person name="Huang Z."/>
            <person name="Bishop-Lilly K.A."/>
            <person name="Fang X."/>
            <person name="Wynne J.W."/>
            <person name="Xiong Z."/>
            <person name="Baker M.L."/>
            <person name="Zhao W."/>
            <person name="Tachedjian M."/>
            <person name="Zhu Y."/>
            <person name="Zhou P."/>
            <person name="Jiang X."/>
            <person name="Ng J."/>
            <person name="Yang L."/>
            <person name="Wu L."/>
            <person name="Xiao J."/>
            <person name="Feng Y."/>
            <person name="Chen Y."/>
            <person name="Sun X."/>
            <person name="Zhang Y."/>
            <person name="Marsh G.A."/>
            <person name="Crameri G."/>
            <person name="Broder C.C."/>
            <person name="Frey K.G."/>
            <person name="Wang L.F."/>
            <person name="Wang J."/>
        </authorList>
    </citation>
    <scope>NUCLEOTIDE SEQUENCE [LARGE SCALE GENOMIC DNA]</scope>
</reference>
<dbReference type="EMBL" id="KB103617">
    <property type="protein sequence ID" value="ELK33881.1"/>
    <property type="molecule type" value="Genomic_DNA"/>
</dbReference>
<accession>L5M678</accession>
<dbReference type="GO" id="GO:0005795">
    <property type="term" value="C:Golgi stack"/>
    <property type="evidence" value="ECO:0007669"/>
    <property type="project" value="TreeGrafter"/>
</dbReference>
<dbReference type="AlphaFoldDB" id="L5M678"/>
<gene>
    <name evidence="2" type="ORF">MDA_GLEAN10006090</name>
</gene>
<dbReference type="GO" id="GO:0005793">
    <property type="term" value="C:endoplasmic reticulum-Golgi intermediate compartment"/>
    <property type="evidence" value="ECO:0007669"/>
    <property type="project" value="TreeGrafter"/>
</dbReference>
<keyword evidence="2" id="KW-0808">Transferase</keyword>
<dbReference type="Pfam" id="PF04666">
    <property type="entry name" value="MGAT4_cons"/>
    <property type="match status" value="1"/>
</dbReference>
<evidence type="ECO:0000313" key="3">
    <source>
        <dbReference type="Proteomes" id="UP000010556"/>
    </source>
</evidence>
<proteinExistence type="predicted"/>
<name>L5M678_MYODS</name>
<keyword evidence="3" id="KW-1185">Reference proteome</keyword>
<dbReference type="Proteomes" id="UP000010556">
    <property type="component" value="Unassembled WGS sequence"/>
</dbReference>